<accession>A0ABR7IQ69</accession>
<keyword evidence="5" id="KW-1185">Reference proteome</keyword>
<dbReference type="InterPro" id="IPR029039">
    <property type="entry name" value="Flavoprotein-like_sf"/>
</dbReference>
<dbReference type="Pfam" id="PF03358">
    <property type="entry name" value="FMN_red"/>
    <property type="match status" value="1"/>
</dbReference>
<dbReference type="RefSeq" id="WP_186996252.1">
    <property type="nucleotide sequence ID" value="NZ_JACOQK010000001.1"/>
</dbReference>
<keyword evidence="1" id="KW-0285">Flavoprotein</keyword>
<sequence length="190" mass="21478">MSRPEQVLVLFGSPNKKGYTHILTSLYLEQLQNKLHNQMEIEYIYAYEKKYLPCLGCEKCDTTGVCIWNQKDQYDQLLEKIQQADTVVLASPVYFSGFPAPLKALIDRAQQKYAVKFKDGKGVNQKLRRGVLISTCGADTTKFFPMLQLAAGMFFDCLDIGIAETLFASNTDDPGNIKISDMEQKARDVK</sequence>
<evidence type="ECO:0000313" key="5">
    <source>
        <dbReference type="Proteomes" id="UP000649151"/>
    </source>
</evidence>
<dbReference type="SUPFAM" id="SSF52218">
    <property type="entry name" value="Flavoproteins"/>
    <property type="match status" value="1"/>
</dbReference>
<comment type="caution">
    <text evidence="4">The sequence shown here is derived from an EMBL/GenBank/DDBJ whole genome shotgun (WGS) entry which is preliminary data.</text>
</comment>
<dbReference type="PANTHER" id="PTHR43278">
    <property type="entry name" value="NAD(P)H-DEPENDENT FMN-CONTAINING OXIDOREDUCTASE YWQN-RELATED"/>
    <property type="match status" value="1"/>
</dbReference>
<keyword evidence="2" id="KW-0288">FMN</keyword>
<evidence type="ECO:0000256" key="2">
    <source>
        <dbReference type="ARBA" id="ARBA00022643"/>
    </source>
</evidence>
<dbReference type="Gene3D" id="3.40.50.360">
    <property type="match status" value="1"/>
</dbReference>
<protein>
    <submittedName>
        <fullName evidence="4">Flavodoxin family protein</fullName>
    </submittedName>
</protein>
<dbReference type="Proteomes" id="UP000649151">
    <property type="component" value="Unassembled WGS sequence"/>
</dbReference>
<gene>
    <name evidence="4" type="ORF">H8Z77_04055</name>
</gene>
<name>A0ABR7IQ69_9CLOT</name>
<dbReference type="EMBL" id="JACOQK010000001">
    <property type="protein sequence ID" value="MBC5787199.1"/>
    <property type="molecule type" value="Genomic_DNA"/>
</dbReference>
<organism evidence="4 5">
    <name type="scientific">Clostridium facile</name>
    <dbReference type="NCBI Taxonomy" id="2763035"/>
    <lineage>
        <taxon>Bacteria</taxon>
        <taxon>Bacillati</taxon>
        <taxon>Bacillota</taxon>
        <taxon>Clostridia</taxon>
        <taxon>Eubacteriales</taxon>
        <taxon>Clostridiaceae</taxon>
        <taxon>Clostridium</taxon>
    </lineage>
</organism>
<reference evidence="4 5" key="1">
    <citation type="submission" date="2020-08" db="EMBL/GenBank/DDBJ databases">
        <title>Genome public.</title>
        <authorList>
            <person name="Liu C."/>
            <person name="Sun Q."/>
        </authorList>
    </citation>
    <scope>NUCLEOTIDE SEQUENCE [LARGE SCALE GENOMIC DNA]</scope>
    <source>
        <strain evidence="4 5">NSJ-27</strain>
    </source>
</reference>
<evidence type="ECO:0000313" key="4">
    <source>
        <dbReference type="EMBL" id="MBC5787199.1"/>
    </source>
</evidence>
<evidence type="ECO:0000256" key="1">
    <source>
        <dbReference type="ARBA" id="ARBA00022630"/>
    </source>
</evidence>
<feature type="domain" description="NADPH-dependent FMN reductase-like" evidence="3">
    <location>
        <begin position="7"/>
        <end position="118"/>
    </location>
</feature>
<dbReference type="InterPro" id="IPR005025">
    <property type="entry name" value="FMN_Rdtase-like_dom"/>
</dbReference>
<dbReference type="PANTHER" id="PTHR43278:SF4">
    <property type="entry name" value="NAD(P)H-DEPENDENT FMN-CONTAINING OXIDOREDUCTASE YWQN-RELATED"/>
    <property type="match status" value="1"/>
</dbReference>
<evidence type="ECO:0000259" key="3">
    <source>
        <dbReference type="Pfam" id="PF03358"/>
    </source>
</evidence>
<dbReference type="InterPro" id="IPR051796">
    <property type="entry name" value="ISF_SsuE-like"/>
</dbReference>
<proteinExistence type="predicted"/>